<dbReference type="AlphaFoldDB" id="G0MD67"/>
<dbReference type="PANTHER" id="PTHR47321">
    <property type="entry name" value="SERPENTINE RECEPTOR, CLASS W"/>
    <property type="match status" value="1"/>
</dbReference>
<gene>
    <name evidence="2" type="ORF">CAEBREN_30474</name>
</gene>
<keyword evidence="1" id="KW-0812">Transmembrane</keyword>
<proteinExistence type="predicted"/>
<feature type="transmembrane region" description="Helical" evidence="1">
    <location>
        <begin position="233"/>
        <end position="253"/>
    </location>
</feature>
<keyword evidence="3" id="KW-1185">Reference proteome</keyword>
<name>G0MD67_CAEBE</name>
<keyword evidence="1" id="KW-0472">Membrane</keyword>
<dbReference type="HOGENOM" id="CLU_043715_2_0_1"/>
<accession>G0MD67</accession>
<dbReference type="Pfam" id="PF10324">
    <property type="entry name" value="7TM_GPCR_Srw"/>
    <property type="match status" value="1"/>
</dbReference>
<feature type="transmembrane region" description="Helical" evidence="1">
    <location>
        <begin position="145"/>
        <end position="164"/>
    </location>
</feature>
<reference evidence="3" key="1">
    <citation type="submission" date="2011-07" db="EMBL/GenBank/DDBJ databases">
        <authorList>
            <consortium name="Caenorhabditis brenneri Sequencing and Analysis Consortium"/>
            <person name="Wilson R.K."/>
        </authorList>
    </citation>
    <scope>NUCLEOTIDE SEQUENCE [LARGE SCALE GENOMIC DNA]</scope>
    <source>
        <strain evidence="3">PB2801</strain>
    </source>
</reference>
<keyword evidence="1" id="KW-1133">Transmembrane helix</keyword>
<evidence type="ECO:0000313" key="3">
    <source>
        <dbReference type="Proteomes" id="UP000008068"/>
    </source>
</evidence>
<organism evidence="3">
    <name type="scientific">Caenorhabditis brenneri</name>
    <name type="common">Nematode worm</name>
    <dbReference type="NCBI Taxonomy" id="135651"/>
    <lineage>
        <taxon>Eukaryota</taxon>
        <taxon>Metazoa</taxon>
        <taxon>Ecdysozoa</taxon>
        <taxon>Nematoda</taxon>
        <taxon>Chromadorea</taxon>
        <taxon>Rhabditida</taxon>
        <taxon>Rhabditina</taxon>
        <taxon>Rhabditomorpha</taxon>
        <taxon>Rhabditoidea</taxon>
        <taxon>Rhabditidae</taxon>
        <taxon>Peloderinae</taxon>
        <taxon>Caenorhabditis</taxon>
    </lineage>
</organism>
<feature type="transmembrane region" description="Helical" evidence="1">
    <location>
        <begin position="54"/>
        <end position="74"/>
    </location>
</feature>
<dbReference type="InParanoid" id="G0MD67"/>
<dbReference type="PANTHER" id="PTHR47321:SF1">
    <property type="entry name" value="G-PROTEIN COUPLED RECEPTORS FAMILY 1 PROFILE DOMAIN-CONTAINING PROTEIN-RELATED"/>
    <property type="match status" value="1"/>
</dbReference>
<protein>
    <recommendedName>
        <fullName evidence="4">G-protein coupled receptors family 1 profile domain-containing protein</fullName>
    </recommendedName>
</protein>
<dbReference type="GO" id="GO:0008528">
    <property type="term" value="F:G protein-coupled peptide receptor activity"/>
    <property type="evidence" value="ECO:0007669"/>
    <property type="project" value="InterPro"/>
</dbReference>
<dbReference type="EMBL" id="GL379790">
    <property type="protein sequence ID" value="EGT49547.1"/>
    <property type="molecule type" value="Genomic_DNA"/>
</dbReference>
<feature type="transmembrane region" description="Helical" evidence="1">
    <location>
        <begin position="81"/>
        <end position="104"/>
    </location>
</feature>
<dbReference type="InterPro" id="IPR019427">
    <property type="entry name" value="7TM_GPCR_serpentine_rcpt_Srw"/>
</dbReference>
<sequence>MLSTTPIPTTARWYGREFGDYYFYDGGPESGWDTKIENYVDDDVKQKTIEKSKAIDYTLSIIGAVLNIIHFIILSRKDLRINVIFIIMIGICISDLLSFFANIAETRYGNSYARGFLGGFCGTSRQYWETWIEFVAKEIQLFGRLHSAVLALIMAMIRTLSVMFPMSRWIEKMTKPIFGILAVLVSAVICFVRYLLHFLSFEVENSTGIVNGCVNAWAKYDGLPAHLEGTTTVVLTGLYVVTTVALIMALRIVKKRRKNLKTDK</sequence>
<dbReference type="SUPFAM" id="SSF81321">
    <property type="entry name" value="Family A G protein-coupled receptor-like"/>
    <property type="match status" value="1"/>
</dbReference>
<feature type="transmembrane region" description="Helical" evidence="1">
    <location>
        <begin position="176"/>
        <end position="196"/>
    </location>
</feature>
<dbReference type="Gene3D" id="1.20.1070.10">
    <property type="entry name" value="Rhodopsin 7-helix transmembrane proteins"/>
    <property type="match status" value="1"/>
</dbReference>
<evidence type="ECO:0000256" key="1">
    <source>
        <dbReference type="SAM" id="Phobius"/>
    </source>
</evidence>
<dbReference type="Proteomes" id="UP000008068">
    <property type="component" value="Unassembled WGS sequence"/>
</dbReference>
<evidence type="ECO:0008006" key="4">
    <source>
        <dbReference type="Google" id="ProtNLM"/>
    </source>
</evidence>
<evidence type="ECO:0000313" key="2">
    <source>
        <dbReference type="EMBL" id="EGT49547.1"/>
    </source>
</evidence>